<protein>
    <submittedName>
        <fullName evidence="1">Uncharacterized protein</fullName>
    </submittedName>
</protein>
<dbReference type="EMBL" id="SOAY01000011">
    <property type="protein sequence ID" value="TDT44970.1"/>
    <property type="molecule type" value="Genomic_DNA"/>
</dbReference>
<evidence type="ECO:0000313" key="2">
    <source>
        <dbReference type="Proteomes" id="UP000294749"/>
    </source>
</evidence>
<sequence length="131" mass="14928">MNRVSVKPFKAIITIGLQVGYTDKLISKAEIVGAIQSYQNSLIKDKSIYLSVALSECDIVLSGQLEPHLQLSIINYPKFPNHISILKKEVENLTTFLMDKYNQNRVVIEYLNDETVMLEKSKEIDLRINSL</sequence>
<dbReference type="RefSeq" id="WP_133687345.1">
    <property type="nucleotide sequence ID" value="NZ_SOAY01000011.1"/>
</dbReference>
<proteinExistence type="predicted"/>
<gene>
    <name evidence="1" type="ORF">CLV90_2049</name>
</gene>
<keyword evidence="2" id="KW-1185">Reference proteome</keyword>
<accession>A0A4R7K288</accession>
<dbReference type="Proteomes" id="UP000294749">
    <property type="component" value="Unassembled WGS sequence"/>
</dbReference>
<comment type="caution">
    <text evidence="1">The sequence shown here is derived from an EMBL/GenBank/DDBJ whole genome shotgun (WGS) entry which is preliminary data.</text>
</comment>
<organism evidence="1 2">
    <name type="scientific">Maribacter spongiicola</name>
    <dbReference type="NCBI Taxonomy" id="1206753"/>
    <lineage>
        <taxon>Bacteria</taxon>
        <taxon>Pseudomonadati</taxon>
        <taxon>Bacteroidota</taxon>
        <taxon>Flavobacteriia</taxon>
        <taxon>Flavobacteriales</taxon>
        <taxon>Flavobacteriaceae</taxon>
        <taxon>Maribacter</taxon>
    </lineage>
</organism>
<name>A0A4R7K288_9FLAO</name>
<dbReference type="OrthoDB" id="1450356at2"/>
<reference evidence="1 2" key="1">
    <citation type="submission" date="2019-03" db="EMBL/GenBank/DDBJ databases">
        <title>Genomic Encyclopedia of Archaeal and Bacterial Type Strains, Phase II (KMG-II): from individual species to whole genera.</title>
        <authorList>
            <person name="Goeker M."/>
        </authorList>
    </citation>
    <scope>NUCLEOTIDE SEQUENCE [LARGE SCALE GENOMIC DNA]</scope>
    <source>
        <strain evidence="1 2">DSM 25233</strain>
    </source>
</reference>
<dbReference type="AlphaFoldDB" id="A0A4R7K288"/>
<evidence type="ECO:0000313" key="1">
    <source>
        <dbReference type="EMBL" id="TDT44970.1"/>
    </source>
</evidence>